<dbReference type="RefSeq" id="WP_132119478.1">
    <property type="nucleotide sequence ID" value="NZ_SLWS01000005.1"/>
</dbReference>
<reference evidence="1 2" key="1">
    <citation type="submission" date="2019-03" db="EMBL/GenBank/DDBJ databases">
        <title>Genomic Encyclopedia of Type Strains, Phase IV (KMG-IV): sequencing the most valuable type-strain genomes for metagenomic binning, comparative biology and taxonomic classification.</title>
        <authorList>
            <person name="Goeker M."/>
        </authorList>
    </citation>
    <scope>NUCLEOTIDE SEQUENCE [LARGE SCALE GENOMIC DNA]</scope>
    <source>
        <strain evidence="1 2">DSM 45934</strain>
    </source>
</reference>
<sequence>MSERPQDYPEQAGSWFVAIEENYGDAWKVTGVQPFATRDEAMWHAVNTARGYVPKSGLFKEKTRWIMQVGQDSWLVVIGGKHWNTHFRISVGRQVW</sequence>
<name>A0A4R2JFS8_9PSEU</name>
<dbReference type="OrthoDB" id="3698318at2"/>
<dbReference type="Proteomes" id="UP000295680">
    <property type="component" value="Unassembled WGS sequence"/>
</dbReference>
<keyword evidence="2" id="KW-1185">Reference proteome</keyword>
<protein>
    <submittedName>
        <fullName evidence="1">Uncharacterized protein</fullName>
    </submittedName>
</protein>
<accession>A0A4R2JFS8</accession>
<organism evidence="1 2">
    <name type="scientific">Actinocrispum wychmicini</name>
    <dbReference type="NCBI Taxonomy" id="1213861"/>
    <lineage>
        <taxon>Bacteria</taxon>
        <taxon>Bacillati</taxon>
        <taxon>Actinomycetota</taxon>
        <taxon>Actinomycetes</taxon>
        <taxon>Pseudonocardiales</taxon>
        <taxon>Pseudonocardiaceae</taxon>
        <taxon>Actinocrispum</taxon>
    </lineage>
</organism>
<dbReference type="EMBL" id="SLWS01000005">
    <property type="protein sequence ID" value="TCO58611.1"/>
    <property type="molecule type" value="Genomic_DNA"/>
</dbReference>
<comment type="caution">
    <text evidence="1">The sequence shown here is derived from an EMBL/GenBank/DDBJ whole genome shotgun (WGS) entry which is preliminary data.</text>
</comment>
<gene>
    <name evidence="1" type="ORF">EV192_105682</name>
</gene>
<proteinExistence type="predicted"/>
<dbReference type="AlphaFoldDB" id="A0A4R2JFS8"/>
<evidence type="ECO:0000313" key="2">
    <source>
        <dbReference type="Proteomes" id="UP000295680"/>
    </source>
</evidence>
<evidence type="ECO:0000313" key="1">
    <source>
        <dbReference type="EMBL" id="TCO58611.1"/>
    </source>
</evidence>